<evidence type="ECO:0000313" key="1">
    <source>
        <dbReference type="EMBL" id="GBN73889.1"/>
    </source>
</evidence>
<accession>A0A4Y2RF48</accession>
<name>A0A4Y2RF48_ARAVE</name>
<dbReference type="EMBL" id="BGPR01016707">
    <property type="protein sequence ID" value="GBN73889.1"/>
    <property type="molecule type" value="Genomic_DNA"/>
</dbReference>
<gene>
    <name evidence="2" type="ORF">AVEN_163081_1</name>
    <name evidence="1" type="ORF">AVEN_265105_1</name>
</gene>
<dbReference type="AlphaFoldDB" id="A0A4Y2RF48"/>
<keyword evidence="3" id="KW-1185">Reference proteome</keyword>
<protein>
    <submittedName>
        <fullName evidence="1">Uncharacterized protein</fullName>
    </submittedName>
</protein>
<evidence type="ECO:0000313" key="3">
    <source>
        <dbReference type="Proteomes" id="UP000499080"/>
    </source>
</evidence>
<dbReference type="Proteomes" id="UP000499080">
    <property type="component" value="Unassembled WGS sequence"/>
</dbReference>
<comment type="caution">
    <text evidence="1">The sequence shown here is derived from an EMBL/GenBank/DDBJ whole genome shotgun (WGS) entry which is preliminary data.</text>
</comment>
<proteinExistence type="predicted"/>
<evidence type="ECO:0000313" key="2">
    <source>
        <dbReference type="EMBL" id="GBN73896.1"/>
    </source>
</evidence>
<reference evidence="1 3" key="1">
    <citation type="journal article" date="2019" name="Sci. Rep.">
        <title>Orb-weaving spider Araneus ventricosus genome elucidates the spidroin gene catalogue.</title>
        <authorList>
            <person name="Kono N."/>
            <person name="Nakamura H."/>
            <person name="Ohtoshi R."/>
            <person name="Moran D.A.P."/>
            <person name="Shinohara A."/>
            <person name="Yoshida Y."/>
            <person name="Fujiwara M."/>
            <person name="Mori M."/>
            <person name="Tomita M."/>
            <person name="Arakawa K."/>
        </authorList>
    </citation>
    <scope>NUCLEOTIDE SEQUENCE [LARGE SCALE GENOMIC DNA]</scope>
</reference>
<dbReference type="OrthoDB" id="6766867at2759"/>
<sequence>MGVGRARGRHECPPSEWRGLVCFWAEQMYHSLGKQSGCGRRVQNRPSPTALLLPRRRRWDHTSFHCLGVTSEDTLVTEKVNSKQFRRTINEEHFSILQEPGSVFVGHVAPSSGSAHNIANSILSYLTETGFLLHELDVIGFDGNVNNTGWKTGVICQIEKKLKDQLQWDVCFLHSNELPFLHLFINFDGGMTGPKSFSGPIGTQLSKCEKLPVVNFESNECEIPEIDLKSLSKDQ</sequence>
<organism evidence="1 3">
    <name type="scientific">Araneus ventricosus</name>
    <name type="common">Orbweaver spider</name>
    <name type="synonym">Epeira ventricosa</name>
    <dbReference type="NCBI Taxonomy" id="182803"/>
    <lineage>
        <taxon>Eukaryota</taxon>
        <taxon>Metazoa</taxon>
        <taxon>Ecdysozoa</taxon>
        <taxon>Arthropoda</taxon>
        <taxon>Chelicerata</taxon>
        <taxon>Arachnida</taxon>
        <taxon>Araneae</taxon>
        <taxon>Araneomorphae</taxon>
        <taxon>Entelegynae</taxon>
        <taxon>Araneoidea</taxon>
        <taxon>Araneidae</taxon>
        <taxon>Araneus</taxon>
    </lineage>
</organism>
<dbReference type="EMBL" id="BGPR01016710">
    <property type="protein sequence ID" value="GBN73896.1"/>
    <property type="molecule type" value="Genomic_DNA"/>
</dbReference>